<dbReference type="Pfam" id="PF14221">
    <property type="entry name" value="DUF4330"/>
    <property type="match status" value="1"/>
</dbReference>
<keyword evidence="1" id="KW-0812">Transmembrane</keyword>
<sequence length="174" mass="18454">MNILDSKGRLFGKLSILDFGAAVVILLVIIGIFFIPGSPSPLAQGGSGQPIEVDVIVRGLSVRNPLGFIETLAAKERTNIVLRNQPSGSVEIKSVTPLERQVVVPQPDGSAAALPDPRPFEYSADMMITLGGNAQITPNGPVLGNSQVKVGTPIELDAPEYNFRGSVIEVRILE</sequence>
<keyword evidence="1" id="KW-1133">Transmembrane helix</keyword>
<dbReference type="EMBL" id="JAIHOM010000046">
    <property type="protein sequence ID" value="MCW6036788.1"/>
    <property type="molecule type" value="Genomic_DNA"/>
</dbReference>
<dbReference type="RefSeq" id="WP_265264594.1">
    <property type="nucleotide sequence ID" value="NZ_JAIHOM010000046.1"/>
</dbReference>
<dbReference type="InterPro" id="IPR025480">
    <property type="entry name" value="DUF4330"/>
</dbReference>
<protein>
    <submittedName>
        <fullName evidence="2">DUF4330 domain-containing protein</fullName>
    </submittedName>
</protein>
<evidence type="ECO:0000256" key="1">
    <source>
        <dbReference type="SAM" id="Phobius"/>
    </source>
</evidence>
<accession>A0ABT3L5M2</accession>
<proteinExistence type="predicted"/>
<evidence type="ECO:0000313" key="3">
    <source>
        <dbReference type="Proteomes" id="UP001526426"/>
    </source>
</evidence>
<name>A0ABT3L5M2_9CYAN</name>
<feature type="transmembrane region" description="Helical" evidence="1">
    <location>
        <begin position="16"/>
        <end position="35"/>
    </location>
</feature>
<evidence type="ECO:0000313" key="2">
    <source>
        <dbReference type="EMBL" id="MCW6036788.1"/>
    </source>
</evidence>
<organism evidence="2 3">
    <name type="scientific">Spirulina subsalsa FACHB-351</name>
    <dbReference type="NCBI Taxonomy" id="234711"/>
    <lineage>
        <taxon>Bacteria</taxon>
        <taxon>Bacillati</taxon>
        <taxon>Cyanobacteriota</taxon>
        <taxon>Cyanophyceae</taxon>
        <taxon>Spirulinales</taxon>
        <taxon>Spirulinaceae</taxon>
        <taxon>Spirulina</taxon>
    </lineage>
</organism>
<keyword evidence="1" id="KW-0472">Membrane</keyword>
<comment type="caution">
    <text evidence="2">The sequence shown here is derived from an EMBL/GenBank/DDBJ whole genome shotgun (WGS) entry which is preliminary data.</text>
</comment>
<keyword evidence="3" id="KW-1185">Reference proteome</keyword>
<gene>
    <name evidence="2" type="ORF">K4A83_11010</name>
</gene>
<reference evidence="2 3" key="1">
    <citation type="submission" date="2021-08" db="EMBL/GenBank/DDBJ databases">
        <title>Draft genome sequence of Spirulina subsalsa with high tolerance to salinity and hype-accumulation of phycocyanin.</title>
        <authorList>
            <person name="Pei H."/>
            <person name="Jiang L."/>
        </authorList>
    </citation>
    <scope>NUCLEOTIDE SEQUENCE [LARGE SCALE GENOMIC DNA]</scope>
    <source>
        <strain evidence="2 3">FACHB-351</strain>
    </source>
</reference>
<dbReference type="Proteomes" id="UP001526426">
    <property type="component" value="Unassembled WGS sequence"/>
</dbReference>